<sequence>MSIRVEVVVELATVTVNDDYRVELEQLRRVTDYSPLQALELARELAAAASHAADLLEQAGEHLAETAGNDQPRDIRGDEIL</sequence>
<proteinExistence type="predicted"/>
<name>A0ABY4C5X9_9MICO</name>
<keyword evidence="3" id="KW-1185">Reference proteome</keyword>
<dbReference type="RefSeq" id="WP_243558090.1">
    <property type="nucleotide sequence ID" value="NZ_CP094528.1"/>
</dbReference>
<evidence type="ECO:0000313" key="3">
    <source>
        <dbReference type="Proteomes" id="UP000832097"/>
    </source>
</evidence>
<evidence type="ECO:0000256" key="1">
    <source>
        <dbReference type="SAM" id="MobiDB-lite"/>
    </source>
</evidence>
<gene>
    <name evidence="2" type="ORF">MTO99_06960</name>
</gene>
<feature type="region of interest" description="Disordered" evidence="1">
    <location>
        <begin position="60"/>
        <end position="81"/>
    </location>
</feature>
<reference evidence="2 3" key="1">
    <citation type="submission" date="2022-03" db="EMBL/GenBank/DDBJ databases">
        <title>Mucilaginibacter sp. isolated from the gut of Protaetia brevitarsis seulensis larvae.</title>
        <authorList>
            <person name="Won M."/>
            <person name="Kim S.-J."/>
            <person name="Kwon S.-W."/>
        </authorList>
    </citation>
    <scope>NUCLEOTIDE SEQUENCE [LARGE SCALE GENOMIC DNA]</scope>
    <source>
        <strain evidence="2 3">CFWR-12</strain>
    </source>
</reference>
<feature type="compositionally biased region" description="Basic and acidic residues" evidence="1">
    <location>
        <begin position="71"/>
        <end position="81"/>
    </location>
</feature>
<evidence type="ECO:0000313" key="2">
    <source>
        <dbReference type="EMBL" id="UOE45491.1"/>
    </source>
</evidence>
<dbReference type="EMBL" id="CP094528">
    <property type="protein sequence ID" value="UOE45491.1"/>
    <property type="molecule type" value="Genomic_DNA"/>
</dbReference>
<protein>
    <submittedName>
        <fullName evidence="2">Uncharacterized protein</fullName>
    </submittedName>
</protein>
<organism evidence="2 3">
    <name type="scientific">Agromyces larvae</name>
    <dbReference type="NCBI Taxonomy" id="2929802"/>
    <lineage>
        <taxon>Bacteria</taxon>
        <taxon>Bacillati</taxon>
        <taxon>Actinomycetota</taxon>
        <taxon>Actinomycetes</taxon>
        <taxon>Micrococcales</taxon>
        <taxon>Microbacteriaceae</taxon>
        <taxon>Agromyces</taxon>
    </lineage>
</organism>
<dbReference type="Proteomes" id="UP000832097">
    <property type="component" value="Chromosome"/>
</dbReference>
<accession>A0ABY4C5X9</accession>